<evidence type="ECO:0000259" key="1">
    <source>
        <dbReference type="PROSITE" id="PS50943"/>
    </source>
</evidence>
<dbReference type="GO" id="GO:0003677">
    <property type="term" value="F:DNA binding"/>
    <property type="evidence" value="ECO:0007669"/>
    <property type="project" value="InterPro"/>
</dbReference>
<dbReference type="InterPro" id="IPR010982">
    <property type="entry name" value="Lambda_DNA-bd_dom_sf"/>
</dbReference>
<dbReference type="SUPFAM" id="SSF47413">
    <property type="entry name" value="lambda repressor-like DNA-binding domains"/>
    <property type="match status" value="1"/>
</dbReference>
<dbReference type="CDD" id="cd00093">
    <property type="entry name" value="HTH_XRE"/>
    <property type="match status" value="1"/>
</dbReference>
<keyword evidence="3" id="KW-1185">Reference proteome</keyword>
<dbReference type="KEGG" id="mpau:ZMTM_00860"/>
<dbReference type="PROSITE" id="PS50943">
    <property type="entry name" value="HTH_CROC1"/>
    <property type="match status" value="1"/>
</dbReference>
<protein>
    <recommendedName>
        <fullName evidence="1">HTH cro/C1-type domain-containing protein</fullName>
    </recommendedName>
</protein>
<evidence type="ECO:0000313" key="2">
    <source>
        <dbReference type="EMBL" id="BCM23827.1"/>
    </source>
</evidence>
<organism evidence="2 3">
    <name type="scientific">Methyloradius palustris</name>
    <dbReference type="NCBI Taxonomy" id="2778876"/>
    <lineage>
        <taxon>Bacteria</taxon>
        <taxon>Pseudomonadati</taxon>
        <taxon>Pseudomonadota</taxon>
        <taxon>Betaproteobacteria</taxon>
        <taxon>Nitrosomonadales</taxon>
        <taxon>Methylophilaceae</taxon>
        <taxon>Methyloradius</taxon>
    </lineage>
</organism>
<dbReference type="AlphaFoldDB" id="A0A8D5G619"/>
<dbReference type="RefSeq" id="WP_221764408.1">
    <property type="nucleotide sequence ID" value="NZ_AP024110.1"/>
</dbReference>
<reference evidence="2" key="1">
    <citation type="journal article" date="2021" name="Arch. Microbiol.">
        <title>Methyloradius palustris gen. nov., sp. nov., a methanol-oxidizing bacterium isolated from snow.</title>
        <authorList>
            <person name="Miyadera T."/>
            <person name="Kojima H."/>
            <person name="Fukui M."/>
        </authorList>
    </citation>
    <scope>NUCLEOTIDE SEQUENCE</scope>
    <source>
        <strain evidence="2">Zm11</strain>
    </source>
</reference>
<feature type="domain" description="HTH cro/C1-type" evidence="1">
    <location>
        <begin position="25"/>
        <end position="90"/>
    </location>
</feature>
<accession>A0A8D5G619</accession>
<sequence length="154" mass="17572">MSDDKKHTENTNGYVPPEDTIGVRIKARRNELALNVEELARLTQQYDYGDEKKGISASMLRRYEYEDGSKPGTREIRLLCDALDVSADWLIRGIDPNLNQETSNLSVAAESFINAVKLIIQEKNDPFSNMGKTQIDWKNIERSEKIEKAKNPNK</sequence>
<evidence type="ECO:0000313" key="3">
    <source>
        <dbReference type="Proteomes" id="UP000826722"/>
    </source>
</evidence>
<dbReference type="Gene3D" id="1.10.260.40">
    <property type="entry name" value="lambda repressor-like DNA-binding domains"/>
    <property type="match status" value="1"/>
</dbReference>
<dbReference type="SMART" id="SM00530">
    <property type="entry name" value="HTH_XRE"/>
    <property type="match status" value="1"/>
</dbReference>
<dbReference type="Proteomes" id="UP000826722">
    <property type="component" value="Chromosome"/>
</dbReference>
<dbReference type="InterPro" id="IPR001387">
    <property type="entry name" value="Cro/C1-type_HTH"/>
</dbReference>
<dbReference type="EMBL" id="AP024110">
    <property type="protein sequence ID" value="BCM23827.1"/>
    <property type="molecule type" value="Genomic_DNA"/>
</dbReference>
<gene>
    <name evidence="2" type="ORF">ZMTM_00860</name>
</gene>
<proteinExistence type="predicted"/>
<name>A0A8D5G619_9PROT</name>